<protein>
    <submittedName>
        <fullName evidence="1">Uncharacterized protein</fullName>
    </submittedName>
</protein>
<evidence type="ECO:0000313" key="2">
    <source>
        <dbReference type="Proteomes" id="UP001595715"/>
    </source>
</evidence>
<keyword evidence="2" id="KW-1185">Reference proteome</keyword>
<evidence type="ECO:0000313" key="1">
    <source>
        <dbReference type="EMBL" id="MFC4099093.1"/>
    </source>
</evidence>
<gene>
    <name evidence="1" type="ORF">ACFOZ8_05410</name>
</gene>
<organism evidence="1 2">
    <name type="scientific">Paenibacillus xanthanilyticus</name>
    <dbReference type="NCBI Taxonomy" id="1783531"/>
    <lineage>
        <taxon>Bacteria</taxon>
        <taxon>Bacillati</taxon>
        <taxon>Bacillota</taxon>
        <taxon>Bacilli</taxon>
        <taxon>Bacillales</taxon>
        <taxon>Paenibacillaceae</taxon>
        <taxon>Paenibacillus</taxon>
    </lineage>
</organism>
<name>A0ABV8JYJ1_9BACL</name>
<dbReference type="Proteomes" id="UP001595715">
    <property type="component" value="Unassembled WGS sequence"/>
</dbReference>
<sequence length="98" mass="11187">MPWLRKHKWKLAIAAIAALWIVSFLSPELAIRRYMLLHLHPIDSLTATVANTERKDRAYGHLYDVRGYVDRATGDEIGVFYVKQAGPFWYVESVGTGP</sequence>
<reference evidence="2" key="1">
    <citation type="journal article" date="2019" name="Int. J. Syst. Evol. Microbiol.">
        <title>The Global Catalogue of Microorganisms (GCM) 10K type strain sequencing project: providing services to taxonomists for standard genome sequencing and annotation.</title>
        <authorList>
            <consortium name="The Broad Institute Genomics Platform"/>
            <consortium name="The Broad Institute Genome Sequencing Center for Infectious Disease"/>
            <person name="Wu L."/>
            <person name="Ma J."/>
        </authorList>
    </citation>
    <scope>NUCLEOTIDE SEQUENCE [LARGE SCALE GENOMIC DNA]</scope>
    <source>
        <strain evidence="2">IBRC-M 10987</strain>
    </source>
</reference>
<dbReference type="EMBL" id="JBHSAM010000014">
    <property type="protein sequence ID" value="MFC4099093.1"/>
    <property type="molecule type" value="Genomic_DNA"/>
</dbReference>
<accession>A0ABV8JYJ1</accession>
<dbReference type="RefSeq" id="WP_377717784.1">
    <property type="nucleotide sequence ID" value="NZ_JBHSAM010000014.1"/>
</dbReference>
<comment type="caution">
    <text evidence="1">The sequence shown here is derived from an EMBL/GenBank/DDBJ whole genome shotgun (WGS) entry which is preliminary data.</text>
</comment>
<proteinExistence type="predicted"/>